<organism evidence="1">
    <name type="scientific">marine sediment metagenome</name>
    <dbReference type="NCBI Taxonomy" id="412755"/>
    <lineage>
        <taxon>unclassified sequences</taxon>
        <taxon>metagenomes</taxon>
        <taxon>ecological metagenomes</taxon>
    </lineage>
</organism>
<sequence>MKEQGQVPGRTANEIDLERQLAEVQRCDDCADSPEDIRLPAGYRCYFCDKRFCGPHAKMHFKDGATTATALAEAQARLRKANCAYGDGWISDDLECGVDVEPWCGKHAVLYHIKANKEAQGKLDAVETWRKQPRGKGGMAELDRILCGTKEDE</sequence>
<accession>A0A0F9QXH5</accession>
<name>A0A0F9QXH5_9ZZZZ</name>
<protein>
    <submittedName>
        <fullName evidence="1">Uncharacterized protein</fullName>
    </submittedName>
</protein>
<proteinExistence type="predicted"/>
<evidence type="ECO:0000313" key="1">
    <source>
        <dbReference type="EMBL" id="KKN47184.1"/>
    </source>
</evidence>
<gene>
    <name evidence="1" type="ORF">LCGC14_0665250</name>
</gene>
<dbReference type="EMBL" id="LAZR01001290">
    <property type="protein sequence ID" value="KKN47184.1"/>
    <property type="molecule type" value="Genomic_DNA"/>
</dbReference>
<reference evidence="1" key="1">
    <citation type="journal article" date="2015" name="Nature">
        <title>Complex archaea that bridge the gap between prokaryotes and eukaryotes.</title>
        <authorList>
            <person name="Spang A."/>
            <person name="Saw J.H."/>
            <person name="Jorgensen S.L."/>
            <person name="Zaremba-Niedzwiedzka K."/>
            <person name="Martijn J."/>
            <person name="Lind A.E."/>
            <person name="van Eijk R."/>
            <person name="Schleper C."/>
            <person name="Guy L."/>
            <person name="Ettema T.J."/>
        </authorList>
    </citation>
    <scope>NUCLEOTIDE SEQUENCE</scope>
</reference>
<dbReference type="AlphaFoldDB" id="A0A0F9QXH5"/>
<comment type="caution">
    <text evidence="1">The sequence shown here is derived from an EMBL/GenBank/DDBJ whole genome shotgun (WGS) entry which is preliminary data.</text>
</comment>